<evidence type="ECO:0000256" key="3">
    <source>
        <dbReference type="ARBA" id="ARBA00022553"/>
    </source>
</evidence>
<evidence type="ECO:0000259" key="9">
    <source>
        <dbReference type="PROSITE" id="PS50109"/>
    </source>
</evidence>
<dbReference type="PROSITE" id="PS50109">
    <property type="entry name" value="HIS_KIN"/>
    <property type="match status" value="1"/>
</dbReference>
<dbReference type="InterPro" id="IPR001610">
    <property type="entry name" value="PAC"/>
</dbReference>
<evidence type="ECO:0000256" key="8">
    <source>
        <dbReference type="PROSITE-ProRule" id="PRU00703"/>
    </source>
</evidence>
<reference evidence="13" key="1">
    <citation type="submission" date="2017-04" db="EMBL/GenBank/DDBJ databases">
        <title>Genome deletions in a multicellular cyanobacterial endosymbiont for morphological adaptation in marine diatoms.</title>
        <authorList>
            <person name="Wang Y."/>
            <person name="Gao H."/>
            <person name="Li R."/>
            <person name="Xu X."/>
        </authorList>
    </citation>
    <scope>NUCLEOTIDE SEQUENCE</scope>
    <source>
        <strain evidence="13">FACHB 800</strain>
    </source>
</reference>
<dbReference type="SMART" id="SM00086">
    <property type="entry name" value="PAC"/>
    <property type="match status" value="1"/>
</dbReference>
<dbReference type="InterPro" id="IPR013655">
    <property type="entry name" value="PAS_fold_3"/>
</dbReference>
<evidence type="ECO:0000256" key="7">
    <source>
        <dbReference type="ARBA" id="ARBA00055745"/>
    </source>
</evidence>
<dbReference type="CDD" id="cd00075">
    <property type="entry name" value="HATPase"/>
    <property type="match status" value="1"/>
</dbReference>
<dbReference type="SMART" id="SM00388">
    <property type="entry name" value="HisKA"/>
    <property type="match status" value="1"/>
</dbReference>
<dbReference type="InterPro" id="IPR000700">
    <property type="entry name" value="PAS-assoc_C"/>
</dbReference>
<accession>A0A975TBL1</accession>
<feature type="domain" description="CBS" evidence="12">
    <location>
        <begin position="116"/>
        <end position="175"/>
    </location>
</feature>
<dbReference type="Pfam" id="PF00571">
    <property type="entry name" value="CBS"/>
    <property type="match status" value="3"/>
</dbReference>
<dbReference type="SUPFAM" id="SSF47384">
    <property type="entry name" value="Homodimeric domain of signal transducing histidine kinase"/>
    <property type="match status" value="1"/>
</dbReference>
<dbReference type="InterPro" id="IPR005467">
    <property type="entry name" value="His_kinase_dom"/>
</dbReference>
<dbReference type="InterPro" id="IPR035965">
    <property type="entry name" value="PAS-like_dom_sf"/>
</dbReference>
<feature type="domain" description="PAS" evidence="10">
    <location>
        <begin position="530"/>
        <end position="603"/>
    </location>
</feature>
<dbReference type="EC" id="2.7.13.3" evidence="2"/>
<evidence type="ECO:0000259" key="10">
    <source>
        <dbReference type="PROSITE" id="PS50112"/>
    </source>
</evidence>
<dbReference type="Gene3D" id="3.30.565.10">
    <property type="entry name" value="Histidine kinase-like ATPase, C-terminal domain"/>
    <property type="match status" value="1"/>
</dbReference>
<dbReference type="SUPFAM" id="SSF55874">
    <property type="entry name" value="ATPase domain of HSP90 chaperone/DNA topoisomerase II/histidine kinase"/>
    <property type="match status" value="1"/>
</dbReference>
<dbReference type="AlphaFoldDB" id="A0A975TBL1"/>
<keyword evidence="3" id="KW-0597">Phosphoprotein</keyword>
<evidence type="ECO:0000313" key="13">
    <source>
        <dbReference type="EMBL" id="QXE25599.1"/>
    </source>
</evidence>
<keyword evidence="5" id="KW-0418">Kinase</keyword>
<evidence type="ECO:0000256" key="5">
    <source>
        <dbReference type="ARBA" id="ARBA00022777"/>
    </source>
</evidence>
<feature type="domain" description="Histidine kinase" evidence="9">
    <location>
        <begin position="673"/>
        <end position="889"/>
    </location>
</feature>
<feature type="domain" description="PAC" evidence="11">
    <location>
        <begin position="603"/>
        <end position="655"/>
    </location>
</feature>
<dbReference type="InterPro" id="IPR036890">
    <property type="entry name" value="HATPase_C_sf"/>
</dbReference>
<dbReference type="PANTHER" id="PTHR43711">
    <property type="entry name" value="TWO-COMPONENT HISTIDINE KINASE"/>
    <property type="match status" value="1"/>
</dbReference>
<protein>
    <recommendedName>
        <fullName evidence="2">histidine kinase</fullName>
        <ecNumber evidence="2">2.7.13.3</ecNumber>
    </recommendedName>
</protein>
<dbReference type="InterPro" id="IPR036097">
    <property type="entry name" value="HisK_dim/P_sf"/>
</dbReference>
<evidence type="ECO:0000256" key="1">
    <source>
        <dbReference type="ARBA" id="ARBA00000085"/>
    </source>
</evidence>
<organism evidence="13 14">
    <name type="scientific">Richelia sinica FACHB-800</name>
    <dbReference type="NCBI Taxonomy" id="1357546"/>
    <lineage>
        <taxon>Bacteria</taxon>
        <taxon>Bacillati</taxon>
        <taxon>Cyanobacteriota</taxon>
        <taxon>Cyanophyceae</taxon>
        <taxon>Nostocales</taxon>
        <taxon>Nostocaceae</taxon>
        <taxon>Richelia</taxon>
    </lineage>
</organism>
<proteinExistence type="predicted"/>
<dbReference type="SMART" id="SM00116">
    <property type="entry name" value="CBS"/>
    <property type="match status" value="3"/>
</dbReference>
<keyword evidence="14" id="KW-1185">Reference proteome</keyword>
<evidence type="ECO:0000256" key="2">
    <source>
        <dbReference type="ARBA" id="ARBA00012438"/>
    </source>
</evidence>
<comment type="function">
    <text evidence="7">Photoreceptor which exists in two forms that are reversibly interconvertible by light: the R form that absorbs maximally in the red region of the spectrum and the FR form that absorbs maximally in the far-red region.</text>
</comment>
<dbReference type="Gene3D" id="3.10.580.10">
    <property type="entry name" value="CBS-domain"/>
    <property type="match status" value="2"/>
</dbReference>
<keyword evidence="4" id="KW-0808">Transferase</keyword>
<dbReference type="SUPFAM" id="SSF54631">
    <property type="entry name" value="CBS-domain pair"/>
    <property type="match status" value="2"/>
</dbReference>
<dbReference type="InterPro" id="IPR000644">
    <property type="entry name" value="CBS_dom"/>
</dbReference>
<dbReference type="InterPro" id="IPR004358">
    <property type="entry name" value="Sig_transdc_His_kin-like_C"/>
</dbReference>
<dbReference type="KEGG" id="rsin:B6N60_04319"/>
<dbReference type="FunFam" id="3.30.565.10:FF:000006">
    <property type="entry name" value="Sensor histidine kinase WalK"/>
    <property type="match status" value="1"/>
</dbReference>
<evidence type="ECO:0000313" key="14">
    <source>
        <dbReference type="Proteomes" id="UP000683511"/>
    </source>
</evidence>
<dbReference type="PROSITE" id="PS50112">
    <property type="entry name" value="PAS"/>
    <property type="match status" value="1"/>
</dbReference>
<dbReference type="Pfam" id="PF00512">
    <property type="entry name" value="HisKA"/>
    <property type="match status" value="1"/>
</dbReference>
<dbReference type="PROSITE" id="PS51371">
    <property type="entry name" value="CBS"/>
    <property type="match status" value="3"/>
</dbReference>
<dbReference type="SMART" id="SM00091">
    <property type="entry name" value="PAS"/>
    <property type="match status" value="1"/>
</dbReference>
<sequence length="893" mass="101097">MPHPCIHTRKQVLSGNSVALMLSTSAIETENLKLAVIKTPMIVSGDLLLSEAIALINGQVVKHTSSHQSDSSFQPSNNCLLVVDNTKHISIFTSRDIIHLIATNEKIPQIAIANFLTPAIITIQESDLTDIFPLIHRFHHYQIHNLPVINNHHQVVGLITSESLQQLLPQDLLQLQSVYQYMNHDVISAFPDASLFNIIQLMDQHHVSEVVIVEQRETFLYPLGVITENQILQLSTTDVDLHTITAASIMDHQVCSILPHESLWSALMVMQSRQRHQVVVINEQGQLSGIITFFHILKIFDSREIYHIATQLVQKVSQLEAEKLSLINKLQNNSLSSHNQASKLQLTPLDTPEIDIQTSLEQVVGCSSENFFPTAVKYIANLFKVRSVVIFRREGETVYSQGFWADGKLQSDLSMPLNITPCAHTINQGLFYCCEGLQAQYPEHPIFSKLGINCYLGIALEDIHGQSIGTVCILDNQPLSNLPKLTKIFKIFTRRISAELEKQQSMVALNQLNQELVEKVKQRTTALRDSEEQFRQLAENIHQVFWVYNPVKNKILYVSPAYTKIWRQSCEELYQDPVSFIKSVHPDDKANLITKLENVHEGYDTEYRLVHADQSIAWIRDQAFPILDENRQVYRIVGIAEDITKRKQAEIEIHKSLEQEKELNDLRARFVTMTSHEFRTPLAVISSSAGILKDFEHKLDYDKKQKHLNCIITYVEHTIQLLDDILLINKAETGNLSFNPQSLDLVKFCEQLVQEIQISSSHHTIIFTAKSKINAVMTMDKKLLRQILINLLSNAIKYSPQCNNVKFTLKINEKVAIFCIEDQGIGIPAAEIPHLCESFYRASNVENIGGTGLGLAIVAKCISLHQGKIKIRSQQGKGTIVKVYLPTQINTSN</sequence>
<name>A0A975TBL1_9NOST</name>
<dbReference type="InterPro" id="IPR046342">
    <property type="entry name" value="CBS_dom_sf"/>
</dbReference>
<dbReference type="Proteomes" id="UP000683511">
    <property type="component" value="Chromosome"/>
</dbReference>
<dbReference type="SUPFAM" id="SSF55781">
    <property type="entry name" value="GAF domain-like"/>
    <property type="match status" value="1"/>
</dbReference>
<evidence type="ECO:0000259" key="12">
    <source>
        <dbReference type="PROSITE" id="PS51371"/>
    </source>
</evidence>
<keyword evidence="8" id="KW-0129">CBS domain</keyword>
<dbReference type="PANTHER" id="PTHR43711:SF26">
    <property type="entry name" value="SENSOR HISTIDINE KINASE RCSC"/>
    <property type="match status" value="1"/>
</dbReference>
<evidence type="ECO:0000256" key="4">
    <source>
        <dbReference type="ARBA" id="ARBA00022679"/>
    </source>
</evidence>
<dbReference type="InterPro" id="IPR003594">
    <property type="entry name" value="HATPase_dom"/>
</dbReference>
<dbReference type="InterPro" id="IPR050736">
    <property type="entry name" value="Sensor_HK_Regulatory"/>
</dbReference>
<feature type="domain" description="CBS" evidence="12">
    <location>
        <begin position="250"/>
        <end position="310"/>
    </location>
</feature>
<dbReference type="Pfam" id="PF08447">
    <property type="entry name" value="PAS_3"/>
    <property type="match status" value="1"/>
</dbReference>
<dbReference type="PROSITE" id="PS50113">
    <property type="entry name" value="PAC"/>
    <property type="match status" value="1"/>
</dbReference>
<dbReference type="InterPro" id="IPR000014">
    <property type="entry name" value="PAS"/>
</dbReference>
<gene>
    <name evidence="13" type="ORF">B6N60_04319</name>
</gene>
<dbReference type="GO" id="GO:0000155">
    <property type="term" value="F:phosphorelay sensor kinase activity"/>
    <property type="evidence" value="ECO:0007669"/>
    <property type="project" value="InterPro"/>
</dbReference>
<evidence type="ECO:0000256" key="6">
    <source>
        <dbReference type="ARBA" id="ARBA00023012"/>
    </source>
</evidence>
<dbReference type="Pfam" id="PF02518">
    <property type="entry name" value="HATPase_c"/>
    <property type="match status" value="1"/>
</dbReference>
<dbReference type="SMART" id="SM00387">
    <property type="entry name" value="HATPase_c"/>
    <property type="match status" value="1"/>
</dbReference>
<dbReference type="NCBIfam" id="TIGR00229">
    <property type="entry name" value="sensory_box"/>
    <property type="match status" value="1"/>
</dbReference>
<dbReference type="CDD" id="cd00130">
    <property type="entry name" value="PAS"/>
    <property type="match status" value="1"/>
</dbReference>
<keyword evidence="6" id="KW-0902">Two-component regulatory system</keyword>
<feature type="domain" description="CBS" evidence="12">
    <location>
        <begin position="182"/>
        <end position="241"/>
    </location>
</feature>
<dbReference type="Gene3D" id="3.30.450.20">
    <property type="entry name" value="PAS domain"/>
    <property type="match status" value="1"/>
</dbReference>
<dbReference type="PRINTS" id="PR00344">
    <property type="entry name" value="BCTRLSENSOR"/>
</dbReference>
<dbReference type="EMBL" id="CP021056">
    <property type="protein sequence ID" value="QXE25599.1"/>
    <property type="molecule type" value="Genomic_DNA"/>
</dbReference>
<comment type="catalytic activity">
    <reaction evidence="1">
        <text>ATP + protein L-histidine = ADP + protein N-phospho-L-histidine.</text>
        <dbReference type="EC" id="2.7.13.3"/>
    </reaction>
</comment>
<dbReference type="InterPro" id="IPR003661">
    <property type="entry name" value="HisK_dim/P_dom"/>
</dbReference>
<evidence type="ECO:0000259" key="11">
    <source>
        <dbReference type="PROSITE" id="PS50113"/>
    </source>
</evidence>
<dbReference type="CDD" id="cd00082">
    <property type="entry name" value="HisKA"/>
    <property type="match status" value="1"/>
</dbReference>
<dbReference type="Gene3D" id="1.10.287.130">
    <property type="match status" value="1"/>
</dbReference>
<dbReference type="SUPFAM" id="SSF55785">
    <property type="entry name" value="PYP-like sensor domain (PAS domain)"/>
    <property type="match status" value="1"/>
</dbReference>